<dbReference type="Proteomes" id="UP000219788">
    <property type="component" value="Unassembled WGS sequence"/>
</dbReference>
<evidence type="ECO:0000313" key="4">
    <source>
        <dbReference type="Proteomes" id="UP000219788"/>
    </source>
</evidence>
<dbReference type="InterPro" id="IPR010027">
    <property type="entry name" value="Tail_assembly_G"/>
</dbReference>
<dbReference type="AlphaFoldDB" id="A0A2A7U6U8"/>
<evidence type="ECO:0000259" key="2">
    <source>
        <dbReference type="Pfam" id="PF06894"/>
    </source>
</evidence>
<dbReference type="EMBL" id="PDDV01000013">
    <property type="protein sequence ID" value="PEH74001.1"/>
    <property type="molecule type" value="Genomic_DNA"/>
</dbReference>
<reference evidence="4" key="1">
    <citation type="submission" date="2017-09" db="EMBL/GenBank/DDBJ databases">
        <title>FDA dAtabase for Regulatory Grade micrObial Sequences (FDA-ARGOS): Supporting development and validation of Infectious Disease Dx tests.</title>
        <authorList>
            <person name="Goldberg B."/>
            <person name="Campos J."/>
            <person name="Tallon L."/>
            <person name="Sadzewicz L."/>
            <person name="Ott S."/>
            <person name="Zhao X."/>
            <person name="Nagaraj S."/>
            <person name="Vavikolanu K."/>
            <person name="Aluvathingal J."/>
            <person name="Nadendla S."/>
            <person name="Geyer C."/>
            <person name="Sichtig H."/>
        </authorList>
    </citation>
    <scope>NUCLEOTIDE SEQUENCE [LARGE SCALE GENOMIC DNA]</scope>
    <source>
        <strain evidence="4">FDAARGOS_370</strain>
    </source>
</reference>
<dbReference type="OrthoDB" id="9429491at2"/>
<protein>
    <submittedName>
        <fullName evidence="3">Phage minor tail protein G</fullName>
    </submittedName>
</protein>
<evidence type="ECO:0000256" key="1">
    <source>
        <dbReference type="SAM" id="MobiDB-lite"/>
    </source>
</evidence>
<organism evidence="3 4">
    <name type="scientific">Edwardsiella tarda</name>
    <dbReference type="NCBI Taxonomy" id="636"/>
    <lineage>
        <taxon>Bacteria</taxon>
        <taxon>Pseudomonadati</taxon>
        <taxon>Pseudomonadota</taxon>
        <taxon>Gammaproteobacteria</taxon>
        <taxon>Enterobacterales</taxon>
        <taxon>Hafniaceae</taxon>
        <taxon>Edwardsiella</taxon>
    </lineage>
</organism>
<proteinExistence type="predicted"/>
<feature type="region of interest" description="Disordered" evidence="1">
    <location>
        <begin position="111"/>
        <end position="131"/>
    </location>
</feature>
<accession>A0A2A7U6U8</accession>
<dbReference type="Pfam" id="PF06894">
    <property type="entry name" value="Phage_TAC_2"/>
    <property type="match status" value="1"/>
</dbReference>
<feature type="compositionally biased region" description="Acidic residues" evidence="1">
    <location>
        <begin position="115"/>
        <end position="125"/>
    </location>
</feature>
<name>A0A2A7U6U8_EDWTA</name>
<dbReference type="NCBIfam" id="TIGR01674">
    <property type="entry name" value="phage_lambda_G"/>
    <property type="match status" value="1"/>
</dbReference>
<comment type="caution">
    <text evidence="3">The sequence shown here is derived from an EMBL/GenBank/DDBJ whole genome shotgun (WGS) entry which is preliminary data.</text>
</comment>
<feature type="domain" description="Tail assembly protein G" evidence="2">
    <location>
        <begin position="1"/>
        <end position="118"/>
    </location>
</feature>
<gene>
    <name evidence="3" type="ORF">CRM76_09230</name>
</gene>
<sequence>MFLKKDKFTHNGETIELRELSALQRIEYLEYAADNQVADHDSTDPMVYIAAINKMDIKLSALVVSMSTIPLDKVTDRDALMAMHQQVMTSWPAGALTEAGKKVMALSGLLADPSSAEEGDDDPSEYDAGKS</sequence>
<evidence type="ECO:0000313" key="3">
    <source>
        <dbReference type="EMBL" id="PEH74001.1"/>
    </source>
</evidence>